<accession>U2BSX6</accession>
<evidence type="ECO:0000313" key="1">
    <source>
        <dbReference type="EMBL" id="ERI81279.1"/>
    </source>
</evidence>
<protein>
    <submittedName>
        <fullName evidence="1">Uncharacterized protein</fullName>
    </submittedName>
</protein>
<dbReference type="EMBL" id="AWSV01000167">
    <property type="protein sequence ID" value="ERI81279.1"/>
    <property type="molecule type" value="Genomic_DNA"/>
</dbReference>
<evidence type="ECO:0000313" key="2">
    <source>
        <dbReference type="Proteomes" id="UP000016496"/>
    </source>
</evidence>
<sequence>MSDKSKKKNLHCQPNSGLSHKRRLVPYLKPTIRGGIAIARTLIYSYPSNKIHTIYSYRIHSCLGKSAEKKLS</sequence>
<gene>
    <name evidence="1" type="ORF">HMPREF1981_03320</name>
</gene>
<name>U2BSX6_9BACE</name>
<dbReference type="AlphaFoldDB" id="U2BSX6"/>
<organism evidence="1 2">
    <name type="scientific">Bacteroides pyogenes F0041</name>
    <dbReference type="NCBI Taxonomy" id="1321819"/>
    <lineage>
        <taxon>Bacteria</taxon>
        <taxon>Pseudomonadati</taxon>
        <taxon>Bacteroidota</taxon>
        <taxon>Bacteroidia</taxon>
        <taxon>Bacteroidales</taxon>
        <taxon>Bacteroidaceae</taxon>
        <taxon>Bacteroides</taxon>
    </lineage>
</organism>
<dbReference type="Proteomes" id="UP000016496">
    <property type="component" value="Unassembled WGS sequence"/>
</dbReference>
<reference evidence="1 2" key="1">
    <citation type="submission" date="2013-08" db="EMBL/GenBank/DDBJ databases">
        <authorList>
            <person name="Weinstock G."/>
            <person name="Sodergren E."/>
            <person name="Wylie T."/>
            <person name="Fulton L."/>
            <person name="Fulton R."/>
            <person name="Fronick C."/>
            <person name="O'Laughlin M."/>
            <person name="Godfrey J."/>
            <person name="Miner T."/>
            <person name="Herter B."/>
            <person name="Appelbaum E."/>
            <person name="Cordes M."/>
            <person name="Lek S."/>
            <person name="Wollam A."/>
            <person name="Pepin K.H."/>
            <person name="Palsikar V.B."/>
            <person name="Mitreva M."/>
            <person name="Wilson R.K."/>
        </authorList>
    </citation>
    <scope>NUCLEOTIDE SEQUENCE [LARGE SCALE GENOMIC DNA]</scope>
    <source>
        <strain evidence="1 2">F0041</strain>
    </source>
</reference>
<comment type="caution">
    <text evidence="1">The sequence shown here is derived from an EMBL/GenBank/DDBJ whole genome shotgun (WGS) entry which is preliminary data.</text>
</comment>
<dbReference type="HOGENOM" id="CLU_2714031_0_0_10"/>
<proteinExistence type="predicted"/>